<proteinExistence type="predicted"/>
<evidence type="ECO:0000259" key="6">
    <source>
        <dbReference type="PROSITE" id="PS50064"/>
    </source>
</evidence>
<dbReference type="EMBL" id="AAKN02020752">
    <property type="status" value="NOT_ANNOTATED_CDS"/>
    <property type="molecule type" value="Genomic_DNA"/>
</dbReference>
<dbReference type="OMA" id="CLWKVGH"/>
<reference evidence="8" key="1">
    <citation type="journal article" date="2011" name="Nature">
        <title>A high-resolution map of human evolutionary constraint using 29 mammals.</title>
        <authorList>
            <person name="Lindblad-Toh K."/>
            <person name="Garber M."/>
            <person name="Zuk O."/>
            <person name="Lin M.F."/>
            <person name="Parker B.J."/>
            <person name="Washietl S."/>
            <person name="Kheradpour P."/>
            <person name="Ernst J."/>
            <person name="Jordan G."/>
            <person name="Mauceli E."/>
            <person name="Ward L.D."/>
            <person name="Lowe C.B."/>
            <person name="Holloway A.K."/>
            <person name="Clamp M."/>
            <person name="Gnerre S."/>
            <person name="Alfoldi J."/>
            <person name="Beal K."/>
            <person name="Chang J."/>
            <person name="Clawson H."/>
            <person name="Cuff J."/>
            <person name="Di Palma F."/>
            <person name="Fitzgerald S."/>
            <person name="Flicek P."/>
            <person name="Guttman M."/>
            <person name="Hubisz M.J."/>
            <person name="Jaffe D.B."/>
            <person name="Jungreis I."/>
            <person name="Kent W.J."/>
            <person name="Kostka D."/>
            <person name="Lara M."/>
            <person name="Martins A.L."/>
            <person name="Massingham T."/>
            <person name="Moltke I."/>
            <person name="Raney B.J."/>
            <person name="Rasmussen M.D."/>
            <person name="Robinson J."/>
            <person name="Stark A."/>
            <person name="Vilella A.J."/>
            <person name="Wen J."/>
            <person name="Xie X."/>
            <person name="Zody M.C."/>
            <person name="Baldwin J."/>
            <person name="Bloom T."/>
            <person name="Chin C.W."/>
            <person name="Heiman D."/>
            <person name="Nicol R."/>
            <person name="Nusbaum C."/>
            <person name="Young S."/>
            <person name="Wilkinson J."/>
            <person name="Worley K.C."/>
            <person name="Kovar C.L."/>
            <person name="Muzny D.M."/>
            <person name="Gibbs R.A."/>
            <person name="Cree A."/>
            <person name="Dihn H.H."/>
            <person name="Fowler G."/>
            <person name="Jhangiani S."/>
            <person name="Joshi V."/>
            <person name="Lee S."/>
            <person name="Lewis L.R."/>
            <person name="Nazareth L.V."/>
            <person name="Okwuonu G."/>
            <person name="Santibanez J."/>
            <person name="Warren W.C."/>
            <person name="Mardis E.R."/>
            <person name="Weinstock G.M."/>
            <person name="Wilson R.K."/>
            <person name="Delehaunty K."/>
            <person name="Dooling D."/>
            <person name="Fronik C."/>
            <person name="Fulton L."/>
            <person name="Fulton B."/>
            <person name="Graves T."/>
            <person name="Minx P."/>
            <person name="Sodergren E."/>
            <person name="Birney E."/>
            <person name="Margulies E.H."/>
            <person name="Herrero J."/>
            <person name="Green E.D."/>
            <person name="Haussler D."/>
            <person name="Siepel A."/>
            <person name="Goldman N."/>
            <person name="Pollard K.S."/>
            <person name="Pedersen J.S."/>
            <person name="Lander E.S."/>
            <person name="Kellis M."/>
        </authorList>
    </citation>
    <scope>NUCLEOTIDE SEQUENCE [LARGE SCALE GENOMIC DNA]</scope>
    <source>
        <strain evidence="8">2N</strain>
    </source>
</reference>
<dbReference type="GO" id="GO:0008270">
    <property type="term" value="F:zinc ion binding"/>
    <property type="evidence" value="ECO:0007669"/>
    <property type="project" value="UniProtKB-KW"/>
</dbReference>
<comment type="subcellular location">
    <subcellularLocation>
        <location evidence="1">Nucleus</location>
    </subcellularLocation>
</comment>
<keyword evidence="8" id="KW-1185">Reference proteome</keyword>
<keyword evidence="5" id="KW-0539">Nucleus</keyword>
<dbReference type="VEuPathDB" id="HostDB:ENSCPOG00000037619"/>
<dbReference type="FunFam" id="3.30.1740.10:FF:000003">
    <property type="entry name" value="Poly [ADP-ribose] polymerase"/>
    <property type="match status" value="1"/>
</dbReference>
<evidence type="ECO:0000256" key="5">
    <source>
        <dbReference type="ARBA" id="ARBA00023242"/>
    </source>
</evidence>
<dbReference type="eggNOG" id="KOG1037">
    <property type="taxonomic scope" value="Eukaryota"/>
</dbReference>
<organism evidence="7 8">
    <name type="scientific">Cavia porcellus</name>
    <name type="common">Guinea pig</name>
    <dbReference type="NCBI Taxonomy" id="10141"/>
    <lineage>
        <taxon>Eukaryota</taxon>
        <taxon>Metazoa</taxon>
        <taxon>Chordata</taxon>
        <taxon>Craniata</taxon>
        <taxon>Vertebrata</taxon>
        <taxon>Euteleostomi</taxon>
        <taxon>Mammalia</taxon>
        <taxon>Eutheria</taxon>
        <taxon>Euarchontoglires</taxon>
        <taxon>Glires</taxon>
        <taxon>Rodentia</taxon>
        <taxon>Hystricomorpha</taxon>
        <taxon>Caviidae</taxon>
        <taxon>Cavia</taxon>
    </lineage>
</organism>
<name>A0A286XG23_CAVPO</name>
<dbReference type="Ensembl" id="ENSCPOT00000038864.1">
    <property type="protein sequence ID" value="ENSCPOP00000024428.1"/>
    <property type="gene ID" value="ENSCPOG00000037619.1"/>
</dbReference>
<dbReference type="SUPFAM" id="SSF57716">
    <property type="entry name" value="Glucocorticoid receptor-like (DNA-binding domain)"/>
    <property type="match status" value="1"/>
</dbReference>
<reference evidence="7" key="3">
    <citation type="submission" date="2025-09" db="UniProtKB">
        <authorList>
            <consortium name="Ensembl"/>
        </authorList>
    </citation>
    <scope>IDENTIFICATION</scope>
    <source>
        <strain evidence="7">2N</strain>
    </source>
</reference>
<evidence type="ECO:0000256" key="2">
    <source>
        <dbReference type="ARBA" id="ARBA00022723"/>
    </source>
</evidence>
<dbReference type="PROSITE" id="PS50064">
    <property type="entry name" value="ZF_PARP_2"/>
    <property type="match status" value="1"/>
</dbReference>
<dbReference type="Gene3D" id="3.30.1740.10">
    <property type="entry name" value="Zinc finger, PARP-type"/>
    <property type="match status" value="1"/>
</dbReference>
<reference evidence="7" key="2">
    <citation type="submission" date="2025-08" db="UniProtKB">
        <authorList>
            <consortium name="Ensembl"/>
        </authorList>
    </citation>
    <scope>IDENTIFICATION</scope>
    <source>
        <strain evidence="7">2N</strain>
    </source>
</reference>
<dbReference type="InterPro" id="IPR001510">
    <property type="entry name" value="Znf_PARP"/>
</dbReference>
<protein>
    <recommendedName>
        <fullName evidence="6">PARP-type domain-containing protein</fullName>
    </recommendedName>
</protein>
<dbReference type="GO" id="GO:0003677">
    <property type="term" value="F:DNA binding"/>
    <property type="evidence" value="ECO:0007669"/>
    <property type="project" value="InterPro"/>
</dbReference>
<evidence type="ECO:0000256" key="3">
    <source>
        <dbReference type="ARBA" id="ARBA00022771"/>
    </source>
</evidence>
<dbReference type="GO" id="GO:0005634">
    <property type="term" value="C:nucleus"/>
    <property type="evidence" value="ECO:0007669"/>
    <property type="project" value="UniProtKB-SubCell"/>
</dbReference>
<dbReference type="Proteomes" id="UP000005447">
    <property type="component" value="Unassembled WGS sequence"/>
</dbReference>
<dbReference type="InParanoid" id="A0A286XG23"/>
<keyword evidence="3" id="KW-0863">Zinc-finger</keyword>
<dbReference type="SMART" id="SM01336">
    <property type="entry name" value="zf-PARP"/>
    <property type="match status" value="1"/>
</dbReference>
<dbReference type="AlphaFoldDB" id="A0A286XG23"/>
<evidence type="ECO:0000313" key="8">
    <source>
        <dbReference type="Proteomes" id="UP000005447"/>
    </source>
</evidence>
<accession>A0A286XG23</accession>
<keyword evidence="2" id="KW-0479">Metal-binding</keyword>
<dbReference type="GeneTree" id="ENSGT00940000156058"/>
<feature type="domain" description="PARP-type" evidence="6">
    <location>
        <begin position="9"/>
        <end position="93"/>
    </location>
</feature>
<dbReference type="Bgee" id="ENSCPOG00000037619">
    <property type="expression patterns" value="Expressed in testis"/>
</dbReference>
<dbReference type="STRING" id="10141.ENSCPOP00000024428"/>
<dbReference type="Pfam" id="PF00645">
    <property type="entry name" value="zf-PARP"/>
    <property type="match status" value="1"/>
</dbReference>
<evidence type="ECO:0000256" key="4">
    <source>
        <dbReference type="ARBA" id="ARBA00022833"/>
    </source>
</evidence>
<keyword evidence="4" id="KW-0862">Zinc</keyword>
<evidence type="ECO:0000313" key="7">
    <source>
        <dbReference type="Ensembl" id="ENSCPOP00000024428.1"/>
    </source>
</evidence>
<dbReference type="InterPro" id="IPR036957">
    <property type="entry name" value="Znf_PARP_sf"/>
</dbReference>
<sequence length="104" mass="11667">MAESSDRLYRAECAKSGRASCKKCGESIPRDSLRMAFMVQSPMCQGKVPHWYHFSCLWKVGHSIRQPGIEVDGFSELRWDDQQKVKKAAEAGGSHPPLPCCQLL</sequence>
<evidence type="ECO:0000256" key="1">
    <source>
        <dbReference type="ARBA" id="ARBA00004123"/>
    </source>
</evidence>